<proteinExistence type="inferred from homology"/>
<dbReference type="Pfam" id="PF08281">
    <property type="entry name" value="Sigma70_r4_2"/>
    <property type="match status" value="1"/>
</dbReference>
<dbReference type="InterPro" id="IPR007627">
    <property type="entry name" value="RNA_pol_sigma70_r2"/>
</dbReference>
<dbReference type="InterPro" id="IPR052704">
    <property type="entry name" value="ECF_Sigma-70_Domain"/>
</dbReference>
<reference evidence="8 9" key="1">
    <citation type="submission" date="2020-03" db="EMBL/GenBank/DDBJ databases">
        <title>WGS of the type strain of Planosporangium spp.</title>
        <authorList>
            <person name="Thawai C."/>
        </authorList>
    </citation>
    <scope>NUCLEOTIDE SEQUENCE [LARGE SCALE GENOMIC DNA]</scope>
    <source>
        <strain evidence="8 9">TBRC 5610</strain>
    </source>
</reference>
<dbReference type="NCBIfam" id="TIGR02957">
    <property type="entry name" value="SigX4"/>
    <property type="match status" value="1"/>
</dbReference>
<dbReference type="PANTHER" id="PTHR30173">
    <property type="entry name" value="SIGMA 19 FACTOR"/>
    <property type="match status" value="1"/>
</dbReference>
<evidence type="ECO:0000256" key="1">
    <source>
        <dbReference type="ARBA" id="ARBA00010641"/>
    </source>
</evidence>
<gene>
    <name evidence="8" type="ORF">HC031_24750</name>
</gene>
<dbReference type="SUPFAM" id="SSF88659">
    <property type="entry name" value="Sigma3 and sigma4 domains of RNA polymerase sigma factors"/>
    <property type="match status" value="1"/>
</dbReference>
<dbReference type="NCBIfam" id="NF007214">
    <property type="entry name" value="PRK09636.1"/>
    <property type="match status" value="1"/>
</dbReference>
<comment type="caution">
    <text evidence="8">The sequence shown here is derived from an EMBL/GenBank/DDBJ whole genome shotgun (WGS) entry which is preliminary data.</text>
</comment>
<comment type="similarity">
    <text evidence="1">Belongs to the sigma-70 factor family. ECF subfamily.</text>
</comment>
<dbReference type="EMBL" id="JAATVY010000023">
    <property type="protein sequence ID" value="NJC72901.1"/>
    <property type="molecule type" value="Genomic_DNA"/>
</dbReference>
<evidence type="ECO:0000259" key="6">
    <source>
        <dbReference type="Pfam" id="PF04542"/>
    </source>
</evidence>
<evidence type="ECO:0000313" key="9">
    <source>
        <dbReference type="Proteomes" id="UP000722989"/>
    </source>
</evidence>
<feature type="domain" description="RNA polymerase sigma factor 70 region 4 type 2" evidence="7">
    <location>
        <begin position="149"/>
        <end position="197"/>
    </location>
</feature>
<keyword evidence="5" id="KW-0804">Transcription</keyword>
<dbReference type="Pfam" id="PF04542">
    <property type="entry name" value="Sigma70_r2"/>
    <property type="match status" value="1"/>
</dbReference>
<keyword evidence="3" id="KW-0805">Transcription regulation</keyword>
<evidence type="ECO:0000259" key="7">
    <source>
        <dbReference type="Pfam" id="PF08281"/>
    </source>
</evidence>
<dbReference type="SUPFAM" id="SSF88946">
    <property type="entry name" value="Sigma2 domain of RNA polymerase sigma factors"/>
    <property type="match status" value="1"/>
</dbReference>
<dbReference type="InterPro" id="IPR036388">
    <property type="entry name" value="WH-like_DNA-bd_sf"/>
</dbReference>
<comment type="subunit">
    <text evidence="2">Interacts transiently with the RNA polymerase catalytic core formed by RpoA, RpoB, RpoC and RpoZ (2 alpha, 1 beta, 1 beta' and 1 omega subunit) to form the RNA polymerase holoenzyme that can initiate transcription.</text>
</comment>
<dbReference type="Gene3D" id="1.10.1740.10">
    <property type="match status" value="1"/>
</dbReference>
<evidence type="ECO:0000256" key="4">
    <source>
        <dbReference type="ARBA" id="ARBA00023082"/>
    </source>
</evidence>
<dbReference type="Proteomes" id="UP000722989">
    <property type="component" value="Unassembled WGS sequence"/>
</dbReference>
<protein>
    <submittedName>
        <fullName evidence="8">RNA polymerase sigma-70 factor</fullName>
    </submittedName>
</protein>
<dbReference type="PANTHER" id="PTHR30173:SF36">
    <property type="entry name" value="ECF RNA POLYMERASE SIGMA FACTOR SIGJ"/>
    <property type="match status" value="1"/>
</dbReference>
<keyword evidence="4" id="KW-0731">Sigma factor</keyword>
<dbReference type="InterPro" id="IPR013325">
    <property type="entry name" value="RNA_pol_sigma_r2"/>
</dbReference>
<dbReference type="SUPFAM" id="SSF54427">
    <property type="entry name" value="NTF2-like"/>
    <property type="match status" value="1"/>
</dbReference>
<evidence type="ECO:0000313" key="8">
    <source>
        <dbReference type="EMBL" id="NJC72901.1"/>
    </source>
</evidence>
<dbReference type="InterPro" id="IPR013324">
    <property type="entry name" value="RNA_pol_sigma_r3/r4-like"/>
</dbReference>
<sequence length="342" mass="37556">MSAVYHVLPTYSVGRRWYAAVCSGPTRIRWSILHTGTVVSVVELLAEFEDQRSRLFGLAYRLLGSAEEAEDVVQDTFIRWSGVDRAAIVAPSAWLAKVVTNLCLNRLTAARVQRERYVGSWLPEPVLTEDGAGPLETAEMRDSISFGVLVLLERLTPAERAVFVLREAFGYHHREIADILTLSEANCRQLHRRARQRVGEAEPRFRADRRQRHRLVERFVAAARDGDLSGLERLLAVDVASWADGGGKVTTARRPVLGRDRVARYIAGGTLRYAAGMDIVVAEVNGEPSVLAWAGGVLAGVLVPEIADEQIAVLRIVANPDKLGFLARQAADLSHFGGPTGS</sequence>
<evidence type="ECO:0000256" key="3">
    <source>
        <dbReference type="ARBA" id="ARBA00023015"/>
    </source>
</evidence>
<dbReference type="InterPro" id="IPR013249">
    <property type="entry name" value="RNA_pol_sigma70_r4_t2"/>
</dbReference>
<keyword evidence="9" id="KW-1185">Reference proteome</keyword>
<evidence type="ECO:0000256" key="2">
    <source>
        <dbReference type="ARBA" id="ARBA00011344"/>
    </source>
</evidence>
<dbReference type="InterPro" id="IPR014284">
    <property type="entry name" value="RNA_pol_sigma-70_dom"/>
</dbReference>
<evidence type="ECO:0000256" key="5">
    <source>
        <dbReference type="ARBA" id="ARBA00023163"/>
    </source>
</evidence>
<feature type="domain" description="RNA polymerase sigma-70 region 2" evidence="6">
    <location>
        <begin position="51"/>
        <end position="110"/>
    </location>
</feature>
<accession>A0ABX0Y3E3</accession>
<dbReference type="InterPro" id="IPR032710">
    <property type="entry name" value="NTF2-like_dom_sf"/>
</dbReference>
<dbReference type="Gene3D" id="3.10.450.50">
    <property type="match status" value="1"/>
</dbReference>
<dbReference type="NCBIfam" id="TIGR02937">
    <property type="entry name" value="sigma70-ECF"/>
    <property type="match status" value="1"/>
</dbReference>
<dbReference type="InterPro" id="IPR014303">
    <property type="entry name" value="RNA_pol_sigma-70_ECF"/>
</dbReference>
<dbReference type="CDD" id="cd06171">
    <property type="entry name" value="Sigma70_r4"/>
    <property type="match status" value="1"/>
</dbReference>
<organism evidence="8 9">
    <name type="scientific">Planosporangium thailandense</name>
    <dbReference type="NCBI Taxonomy" id="765197"/>
    <lineage>
        <taxon>Bacteria</taxon>
        <taxon>Bacillati</taxon>
        <taxon>Actinomycetota</taxon>
        <taxon>Actinomycetes</taxon>
        <taxon>Micromonosporales</taxon>
        <taxon>Micromonosporaceae</taxon>
        <taxon>Planosporangium</taxon>
    </lineage>
</organism>
<name>A0ABX0Y3E3_9ACTN</name>
<dbReference type="Gene3D" id="1.10.10.10">
    <property type="entry name" value="Winged helix-like DNA-binding domain superfamily/Winged helix DNA-binding domain"/>
    <property type="match status" value="1"/>
</dbReference>